<dbReference type="GO" id="GO:0000976">
    <property type="term" value="F:transcription cis-regulatory region binding"/>
    <property type="evidence" value="ECO:0007669"/>
    <property type="project" value="TreeGrafter"/>
</dbReference>
<dbReference type="Proteomes" id="UP000253436">
    <property type="component" value="Unassembled WGS sequence"/>
</dbReference>
<evidence type="ECO:0000259" key="10">
    <source>
        <dbReference type="PROSITE" id="PS50110"/>
    </source>
</evidence>
<comment type="function">
    <text evidence="7">This protein is a positive regulator for the phosphate regulon. Transcription of this operon is positively regulated by PhoB and PhoR when phosphate is limited.</text>
</comment>
<dbReference type="InterPro" id="IPR001789">
    <property type="entry name" value="Sig_transdc_resp-reg_receiver"/>
</dbReference>
<dbReference type="Gene3D" id="6.10.250.690">
    <property type="match status" value="1"/>
</dbReference>
<dbReference type="GO" id="GO:0032993">
    <property type="term" value="C:protein-DNA complex"/>
    <property type="evidence" value="ECO:0007669"/>
    <property type="project" value="TreeGrafter"/>
</dbReference>
<dbReference type="FunFam" id="3.40.50.2300:FF:000001">
    <property type="entry name" value="DNA-binding response regulator PhoB"/>
    <property type="match status" value="1"/>
</dbReference>
<sequence>MVQILVVEDDVHIAELVTINLEDDQTSVKSCYNGNEGFIEASTHTYDLIILDLMLPGKKGLDICRELRASKVNTPILMLTSKSDEIDKILGLETGADDYMTKPFSVRELQARVKAIIRRQSFGTTSTASEEDTDLPVLTRKDLVVNQEMRKVELQGKRLNLTPKEFELLCLLANNVGKTYSRAQLLHRIWGYEFEGYEHTVNSHINRLRAKIEQDPGNPKYILTTWGVGYRFSES</sequence>
<evidence type="ECO:0000256" key="9">
    <source>
        <dbReference type="PROSITE-ProRule" id="PRU01091"/>
    </source>
</evidence>
<dbReference type="Gene3D" id="1.10.10.10">
    <property type="entry name" value="Winged helix-like DNA-binding domain superfamily/Winged helix DNA-binding domain"/>
    <property type="match status" value="1"/>
</dbReference>
<feature type="modified residue" description="4-aspartylphosphate" evidence="8">
    <location>
        <position position="52"/>
    </location>
</feature>
<keyword evidence="5 9" id="KW-0238">DNA-binding</keyword>
<evidence type="ECO:0000313" key="12">
    <source>
        <dbReference type="EMBL" id="RCW93639.1"/>
    </source>
</evidence>
<keyword evidence="2 8" id="KW-0597">Phosphoprotein</keyword>
<feature type="DNA-binding region" description="OmpR/PhoB-type" evidence="9">
    <location>
        <begin position="135"/>
        <end position="234"/>
    </location>
</feature>
<protein>
    <recommendedName>
        <fullName evidence="1">Phosphate regulon transcriptional regulatory protein PhoB</fullName>
    </recommendedName>
</protein>
<dbReference type="PANTHER" id="PTHR48111">
    <property type="entry name" value="REGULATOR OF RPOS"/>
    <property type="match status" value="1"/>
</dbReference>
<dbReference type="GO" id="GO:0005829">
    <property type="term" value="C:cytosol"/>
    <property type="evidence" value="ECO:0007669"/>
    <property type="project" value="TreeGrafter"/>
</dbReference>
<dbReference type="InterPro" id="IPR039420">
    <property type="entry name" value="WalR-like"/>
</dbReference>
<evidence type="ECO:0000313" key="13">
    <source>
        <dbReference type="Proteomes" id="UP000253436"/>
    </source>
</evidence>
<dbReference type="EMBL" id="QPJO01000001">
    <property type="protein sequence ID" value="RCW93639.1"/>
    <property type="molecule type" value="Genomic_DNA"/>
</dbReference>
<dbReference type="AlphaFoldDB" id="A0A368ZIM5"/>
<evidence type="ECO:0000256" key="3">
    <source>
        <dbReference type="ARBA" id="ARBA00023012"/>
    </source>
</evidence>
<name>A0A368ZIM5_9FLAO</name>
<keyword evidence="13" id="KW-1185">Reference proteome</keyword>
<dbReference type="Pfam" id="PF00072">
    <property type="entry name" value="Response_reg"/>
    <property type="match status" value="1"/>
</dbReference>
<organism evidence="12 13">
    <name type="scientific">Winogradskyella arenosi</name>
    <dbReference type="NCBI Taxonomy" id="533325"/>
    <lineage>
        <taxon>Bacteria</taxon>
        <taxon>Pseudomonadati</taxon>
        <taxon>Bacteroidota</taxon>
        <taxon>Flavobacteriia</taxon>
        <taxon>Flavobacteriales</taxon>
        <taxon>Flavobacteriaceae</taxon>
        <taxon>Winogradskyella</taxon>
    </lineage>
</organism>
<keyword evidence="4" id="KW-0805">Transcription regulation</keyword>
<dbReference type="SMART" id="SM00448">
    <property type="entry name" value="REC"/>
    <property type="match status" value="1"/>
</dbReference>
<evidence type="ECO:0000256" key="7">
    <source>
        <dbReference type="ARBA" id="ARBA00024735"/>
    </source>
</evidence>
<dbReference type="GO" id="GO:0000156">
    <property type="term" value="F:phosphorelay response regulator activity"/>
    <property type="evidence" value="ECO:0007669"/>
    <property type="project" value="TreeGrafter"/>
</dbReference>
<feature type="domain" description="OmpR/PhoB-type" evidence="11">
    <location>
        <begin position="135"/>
        <end position="234"/>
    </location>
</feature>
<dbReference type="FunFam" id="1.10.10.10:FF:000018">
    <property type="entry name" value="DNA-binding response regulator ResD"/>
    <property type="match status" value="1"/>
</dbReference>
<feature type="domain" description="Response regulatory" evidence="10">
    <location>
        <begin position="3"/>
        <end position="117"/>
    </location>
</feature>
<evidence type="ECO:0000256" key="5">
    <source>
        <dbReference type="ARBA" id="ARBA00023125"/>
    </source>
</evidence>
<gene>
    <name evidence="12" type="ORF">DFQ08_101436</name>
</gene>
<dbReference type="SUPFAM" id="SSF46894">
    <property type="entry name" value="C-terminal effector domain of the bipartite response regulators"/>
    <property type="match status" value="1"/>
</dbReference>
<dbReference type="SMART" id="SM00862">
    <property type="entry name" value="Trans_reg_C"/>
    <property type="match status" value="1"/>
</dbReference>
<keyword evidence="6" id="KW-0804">Transcription</keyword>
<dbReference type="PROSITE" id="PS50110">
    <property type="entry name" value="RESPONSE_REGULATORY"/>
    <property type="match status" value="1"/>
</dbReference>
<accession>A0A368ZIM5</accession>
<dbReference type="CDD" id="cd00383">
    <property type="entry name" value="trans_reg_C"/>
    <property type="match status" value="1"/>
</dbReference>
<evidence type="ECO:0000256" key="6">
    <source>
        <dbReference type="ARBA" id="ARBA00023163"/>
    </source>
</evidence>
<dbReference type="InterPro" id="IPR016032">
    <property type="entry name" value="Sig_transdc_resp-reg_C-effctor"/>
</dbReference>
<dbReference type="GO" id="GO:0006355">
    <property type="term" value="P:regulation of DNA-templated transcription"/>
    <property type="evidence" value="ECO:0007669"/>
    <property type="project" value="InterPro"/>
</dbReference>
<dbReference type="PANTHER" id="PTHR48111:SF40">
    <property type="entry name" value="PHOSPHATE REGULON TRANSCRIPTIONAL REGULATORY PROTEIN PHOB"/>
    <property type="match status" value="1"/>
</dbReference>
<dbReference type="Pfam" id="PF00486">
    <property type="entry name" value="Trans_reg_C"/>
    <property type="match status" value="1"/>
</dbReference>
<evidence type="ECO:0000256" key="8">
    <source>
        <dbReference type="PROSITE-ProRule" id="PRU00169"/>
    </source>
</evidence>
<keyword evidence="3" id="KW-0902">Two-component regulatory system</keyword>
<dbReference type="OrthoDB" id="9790442at2"/>
<evidence type="ECO:0000256" key="2">
    <source>
        <dbReference type="ARBA" id="ARBA00022553"/>
    </source>
</evidence>
<dbReference type="InterPro" id="IPR011006">
    <property type="entry name" value="CheY-like_superfamily"/>
</dbReference>
<dbReference type="RefSeq" id="WP_114308150.1">
    <property type="nucleotide sequence ID" value="NZ_QPJO01000001.1"/>
</dbReference>
<reference evidence="12 13" key="1">
    <citation type="submission" date="2018-07" db="EMBL/GenBank/DDBJ databases">
        <title>Genomic Encyclopedia of Type Strains, Phase III (KMG-III): the genomes of soil and plant-associated and newly described type strains.</title>
        <authorList>
            <person name="Whitman W."/>
        </authorList>
    </citation>
    <scope>NUCLEOTIDE SEQUENCE [LARGE SCALE GENOMIC DNA]</scope>
    <source>
        <strain evidence="12 13">CECT 7958</strain>
    </source>
</reference>
<evidence type="ECO:0000259" key="11">
    <source>
        <dbReference type="PROSITE" id="PS51755"/>
    </source>
</evidence>
<evidence type="ECO:0000256" key="4">
    <source>
        <dbReference type="ARBA" id="ARBA00023015"/>
    </source>
</evidence>
<evidence type="ECO:0000256" key="1">
    <source>
        <dbReference type="ARBA" id="ARBA00013332"/>
    </source>
</evidence>
<proteinExistence type="predicted"/>
<comment type="caution">
    <text evidence="12">The sequence shown here is derived from an EMBL/GenBank/DDBJ whole genome shotgun (WGS) entry which is preliminary data.</text>
</comment>
<dbReference type="SUPFAM" id="SSF52172">
    <property type="entry name" value="CheY-like"/>
    <property type="match status" value="1"/>
</dbReference>
<dbReference type="InterPro" id="IPR001867">
    <property type="entry name" value="OmpR/PhoB-type_DNA-bd"/>
</dbReference>
<dbReference type="Gene3D" id="3.40.50.2300">
    <property type="match status" value="1"/>
</dbReference>
<dbReference type="PROSITE" id="PS51755">
    <property type="entry name" value="OMPR_PHOB"/>
    <property type="match status" value="1"/>
</dbReference>
<dbReference type="InterPro" id="IPR036388">
    <property type="entry name" value="WH-like_DNA-bd_sf"/>
</dbReference>